<protein>
    <submittedName>
        <fullName evidence="1">Uncharacterized protein</fullName>
    </submittedName>
</protein>
<dbReference type="EMBL" id="JBJJXI010000114">
    <property type="protein sequence ID" value="KAL3390843.1"/>
    <property type="molecule type" value="Genomic_DNA"/>
</dbReference>
<name>A0ABD2WD69_9HYME</name>
<dbReference type="Proteomes" id="UP001627154">
    <property type="component" value="Unassembled WGS sequence"/>
</dbReference>
<dbReference type="AlphaFoldDB" id="A0ABD2WD69"/>
<proteinExistence type="predicted"/>
<keyword evidence="2" id="KW-1185">Reference proteome</keyword>
<comment type="caution">
    <text evidence="1">The sequence shown here is derived from an EMBL/GenBank/DDBJ whole genome shotgun (WGS) entry which is preliminary data.</text>
</comment>
<gene>
    <name evidence="1" type="ORF">TKK_014310</name>
</gene>
<accession>A0ABD2WD69</accession>
<reference evidence="1 2" key="1">
    <citation type="journal article" date="2024" name="bioRxiv">
        <title>A reference genome for Trichogramma kaykai: A tiny desert-dwelling parasitoid wasp with competing sex-ratio distorters.</title>
        <authorList>
            <person name="Culotta J."/>
            <person name="Lindsey A.R."/>
        </authorList>
    </citation>
    <scope>NUCLEOTIDE SEQUENCE [LARGE SCALE GENOMIC DNA]</scope>
    <source>
        <strain evidence="1 2">KSX58</strain>
    </source>
</reference>
<sequence>MKTSKKNVPKIKRIENKIAKRNIKRSAQVLQKYRKITVKNNTISLLKSKHVYVDELAEKMSQLDIISKKFKADKMEYVFSSLKTKLNDILIRAQHFARDNSGNDDGLDNLEGILCGLSKHTIATEPYFIDASYHCMKPDFTSRFLPYNDDNVSNNITEWRCTEYCKINDIDILNELQEYYCDIVNCTCIKLHEFLRKSFQCSSSGRNINKKGHPISCFVNPLQCRSQFLKLMVLAPHFPQIRSIRGSLYTMMNLSQIVEKIDGALNTGNIELISSLIKKYSENIKLLPANESDICLNENEIREKFAKTIKLFMKNSDNLPLIPCISCERLCYRTYVTNVDKPEIENDIWNTLILHYAFTGESYVCHNCLKYFKTNKIPPASVLNNLRTITAPRLLRDLNSYEKILLQRAKPFQTILKMGTVMNRKVPH</sequence>
<evidence type="ECO:0000313" key="2">
    <source>
        <dbReference type="Proteomes" id="UP001627154"/>
    </source>
</evidence>
<organism evidence="1 2">
    <name type="scientific">Trichogramma kaykai</name>
    <dbReference type="NCBI Taxonomy" id="54128"/>
    <lineage>
        <taxon>Eukaryota</taxon>
        <taxon>Metazoa</taxon>
        <taxon>Ecdysozoa</taxon>
        <taxon>Arthropoda</taxon>
        <taxon>Hexapoda</taxon>
        <taxon>Insecta</taxon>
        <taxon>Pterygota</taxon>
        <taxon>Neoptera</taxon>
        <taxon>Endopterygota</taxon>
        <taxon>Hymenoptera</taxon>
        <taxon>Apocrita</taxon>
        <taxon>Proctotrupomorpha</taxon>
        <taxon>Chalcidoidea</taxon>
        <taxon>Trichogrammatidae</taxon>
        <taxon>Trichogramma</taxon>
    </lineage>
</organism>
<evidence type="ECO:0000313" key="1">
    <source>
        <dbReference type="EMBL" id="KAL3390843.1"/>
    </source>
</evidence>